<accession>A0AAI9YH18</accession>
<dbReference type="AlphaFoldDB" id="A0AAI9YH18"/>
<dbReference type="Proteomes" id="UP001240678">
    <property type="component" value="Unassembled WGS sequence"/>
</dbReference>
<evidence type="ECO:0000313" key="1">
    <source>
        <dbReference type="EMBL" id="KAK1509288.1"/>
    </source>
</evidence>
<dbReference type="InterPro" id="IPR011990">
    <property type="entry name" value="TPR-like_helical_dom_sf"/>
</dbReference>
<evidence type="ECO:0008006" key="3">
    <source>
        <dbReference type="Google" id="ProtNLM"/>
    </source>
</evidence>
<gene>
    <name evidence="1" type="ORF">CCOS01_15804</name>
</gene>
<proteinExistence type="predicted"/>
<organism evidence="1 2">
    <name type="scientific">Colletotrichum costaricense</name>
    <dbReference type="NCBI Taxonomy" id="1209916"/>
    <lineage>
        <taxon>Eukaryota</taxon>
        <taxon>Fungi</taxon>
        <taxon>Dikarya</taxon>
        <taxon>Ascomycota</taxon>
        <taxon>Pezizomycotina</taxon>
        <taxon>Sordariomycetes</taxon>
        <taxon>Hypocreomycetidae</taxon>
        <taxon>Glomerellales</taxon>
        <taxon>Glomerellaceae</taxon>
        <taxon>Colletotrichum</taxon>
        <taxon>Colletotrichum acutatum species complex</taxon>
    </lineage>
</organism>
<dbReference type="EMBL" id="MOOE01000025">
    <property type="protein sequence ID" value="KAK1509288.1"/>
    <property type="molecule type" value="Genomic_DNA"/>
</dbReference>
<dbReference type="Gene3D" id="1.25.40.10">
    <property type="entry name" value="Tetratricopeptide repeat domain"/>
    <property type="match status" value="2"/>
</dbReference>
<keyword evidence="2" id="KW-1185">Reference proteome</keyword>
<sequence>MACRVHHLLGQVYGNTDKAQESVENHSLAVDLARQALGEDAEETMWFTESLISAKLATQSFREALQLAEELLAHSEEELGEFHELSLAVKQSLLIIYQKLGMWPESERLHREFLHSFEETGVESPDEYAFLYRSLSNACTKQGFHRDAEVFLSKFWDWFQNSEPDQEEETVEVMAELARAYARMGNFDVANQFISRMQAISESLFPDDDYDYEDNRDILCASARADVMFLACQREQAADLKQKYVDLQPTDLDAVLALLDMYETTGDYSKAAKALPLAIGAAWILKTQSSPEVHQVAIAKVATYDSRIHTAIGDFELAQEQATLAVNRASKWDLGNFTYAETYRNALQAMMTLYETLGRDREREETRLKNFADRKKPGTTTWMDWHETGRR</sequence>
<evidence type="ECO:0000313" key="2">
    <source>
        <dbReference type="Proteomes" id="UP001240678"/>
    </source>
</evidence>
<reference evidence="1 2" key="1">
    <citation type="submission" date="2016-10" db="EMBL/GenBank/DDBJ databases">
        <title>The genome sequence of Colletotrichum fioriniae PJ7.</title>
        <authorList>
            <person name="Baroncelli R."/>
        </authorList>
    </citation>
    <scope>NUCLEOTIDE SEQUENCE [LARGE SCALE GENOMIC DNA]</scope>
    <source>
        <strain evidence="1 2">IMI 309622</strain>
    </source>
</reference>
<comment type="caution">
    <text evidence="1">The sequence shown here is derived from an EMBL/GenBank/DDBJ whole genome shotgun (WGS) entry which is preliminary data.</text>
</comment>
<protein>
    <recommendedName>
        <fullName evidence="3">Tetratricopeptide repeat protein</fullName>
    </recommendedName>
</protein>
<dbReference type="GeneID" id="85347489"/>
<dbReference type="SUPFAM" id="SSF48452">
    <property type="entry name" value="TPR-like"/>
    <property type="match status" value="2"/>
</dbReference>
<name>A0AAI9YH18_9PEZI</name>
<dbReference type="RefSeq" id="XP_060305697.1">
    <property type="nucleotide sequence ID" value="XM_060463942.1"/>
</dbReference>